<proteinExistence type="predicted"/>
<dbReference type="GeneID" id="9684776"/>
<keyword evidence="2" id="KW-1185">Reference proteome</keyword>
<dbReference type="Proteomes" id="UP000001876">
    <property type="component" value="Unassembled WGS sequence"/>
</dbReference>
<dbReference type="OrthoDB" id="545599at2759"/>
<dbReference type="EMBL" id="GG663740">
    <property type="protein sequence ID" value="EEH56468.1"/>
    <property type="molecule type" value="Genomic_DNA"/>
</dbReference>
<dbReference type="PANTHER" id="PTHR14614:SF132">
    <property type="entry name" value="PROTEIN-LYSINE METHYLTRANSFERASE C42C1.13"/>
    <property type="match status" value="1"/>
</dbReference>
<dbReference type="AlphaFoldDB" id="C1MV98"/>
<dbReference type="InterPro" id="IPR019410">
    <property type="entry name" value="Methyltransf_16"/>
</dbReference>
<gene>
    <name evidence="1" type="ORF">MICPUCDRAFT_69776</name>
</gene>
<name>C1MV98_MICPC</name>
<dbReference type="SUPFAM" id="SSF53335">
    <property type="entry name" value="S-adenosyl-L-methionine-dependent methyltransferases"/>
    <property type="match status" value="1"/>
</dbReference>
<evidence type="ECO:0000313" key="1">
    <source>
        <dbReference type="EMBL" id="EEH56468.1"/>
    </source>
</evidence>
<dbReference type="InterPro" id="IPR029063">
    <property type="entry name" value="SAM-dependent_MTases_sf"/>
</dbReference>
<reference evidence="1 2" key="1">
    <citation type="journal article" date="2009" name="Science">
        <title>Green evolution and dynamic adaptations revealed by genomes of the marine picoeukaryotes Micromonas.</title>
        <authorList>
            <person name="Worden A.Z."/>
            <person name="Lee J.H."/>
            <person name="Mock T."/>
            <person name="Rouze P."/>
            <person name="Simmons M.P."/>
            <person name="Aerts A.L."/>
            <person name="Allen A.E."/>
            <person name="Cuvelier M.L."/>
            <person name="Derelle E."/>
            <person name="Everett M.V."/>
            <person name="Foulon E."/>
            <person name="Grimwood J."/>
            <person name="Gundlach H."/>
            <person name="Henrissat B."/>
            <person name="Napoli C."/>
            <person name="McDonald S.M."/>
            <person name="Parker M.S."/>
            <person name="Rombauts S."/>
            <person name="Salamov A."/>
            <person name="Von Dassow P."/>
            <person name="Badger J.H."/>
            <person name="Coutinho P.M."/>
            <person name="Demir E."/>
            <person name="Dubchak I."/>
            <person name="Gentemann C."/>
            <person name="Eikrem W."/>
            <person name="Gready J.E."/>
            <person name="John U."/>
            <person name="Lanier W."/>
            <person name="Lindquist E.A."/>
            <person name="Lucas S."/>
            <person name="Mayer K.F."/>
            <person name="Moreau H."/>
            <person name="Not F."/>
            <person name="Otillar R."/>
            <person name="Panaud O."/>
            <person name="Pangilinan J."/>
            <person name="Paulsen I."/>
            <person name="Piegu B."/>
            <person name="Poliakov A."/>
            <person name="Robbens S."/>
            <person name="Schmutz J."/>
            <person name="Toulza E."/>
            <person name="Wyss T."/>
            <person name="Zelensky A."/>
            <person name="Zhou K."/>
            <person name="Armbrust E.V."/>
            <person name="Bhattacharya D."/>
            <person name="Goodenough U.W."/>
            <person name="Van de Peer Y."/>
            <person name="Grigoriev I.V."/>
        </authorList>
    </citation>
    <scope>NUCLEOTIDE SEQUENCE [LARGE SCALE GENOMIC DNA]</scope>
    <source>
        <strain evidence="1 2">CCMP1545</strain>
    </source>
</reference>
<dbReference type="Pfam" id="PF10294">
    <property type="entry name" value="Methyltransf_16"/>
    <property type="match status" value="1"/>
</dbReference>
<organism evidence="2">
    <name type="scientific">Micromonas pusilla (strain CCMP1545)</name>
    <name type="common">Picoplanktonic green alga</name>
    <dbReference type="NCBI Taxonomy" id="564608"/>
    <lineage>
        <taxon>Eukaryota</taxon>
        <taxon>Viridiplantae</taxon>
        <taxon>Chlorophyta</taxon>
        <taxon>Mamiellophyceae</taxon>
        <taxon>Mamiellales</taxon>
        <taxon>Mamiellaceae</taxon>
        <taxon>Micromonas</taxon>
    </lineage>
</organism>
<dbReference type="KEGG" id="mpp:MICPUCDRAFT_69776"/>
<sequence>MCRDMLERAEELKIRGADVLEVGAGCGVAGFLAARLGAKSVTFTDYLPGVLANLRASVAINEANAPMNDPDRSSPCAFSVRHLEWLSAVPGLVEKTKRVGGGDGSACAFADAAAAAAAAAADALDPRATFKLILGSDVCYEDPLPLALARTLKARLAPGGLAWLVLPVRDWPGENGMTTIERLRDECVESGLRAVVERAPDLEEHEYDGGTMVKHDGGMVHVWIRA</sequence>
<dbReference type="PANTHER" id="PTHR14614">
    <property type="entry name" value="HEPATOCELLULAR CARCINOMA-ASSOCIATED ANTIGEN"/>
    <property type="match status" value="1"/>
</dbReference>
<dbReference type="OMA" id="DVCYEDP"/>
<protein>
    <submittedName>
        <fullName evidence="1">Predicted protein</fullName>
    </submittedName>
</protein>
<accession>C1MV98</accession>
<dbReference type="RefSeq" id="XP_003059336.1">
    <property type="nucleotide sequence ID" value="XM_003059290.1"/>
</dbReference>
<evidence type="ECO:0000313" key="2">
    <source>
        <dbReference type="Proteomes" id="UP000001876"/>
    </source>
</evidence>
<dbReference type="Gene3D" id="3.40.50.150">
    <property type="entry name" value="Vaccinia Virus protein VP39"/>
    <property type="match status" value="1"/>
</dbReference>
<dbReference type="CDD" id="cd02440">
    <property type="entry name" value="AdoMet_MTases"/>
    <property type="match status" value="1"/>
</dbReference>